<keyword evidence="1" id="KW-0175">Coiled coil</keyword>
<evidence type="ECO:0000256" key="2">
    <source>
        <dbReference type="SAM" id="MobiDB-lite"/>
    </source>
</evidence>
<dbReference type="GO" id="GO:0061630">
    <property type="term" value="F:ubiquitin protein ligase activity"/>
    <property type="evidence" value="ECO:0007669"/>
    <property type="project" value="InterPro"/>
</dbReference>
<dbReference type="PANTHER" id="PTHR14305:SF0">
    <property type="entry name" value="E3 UBIQUITIN-PROTEIN LIGASE CCNB1IP1"/>
    <property type="match status" value="1"/>
</dbReference>
<feature type="region of interest" description="Disordered" evidence="2">
    <location>
        <begin position="399"/>
        <end position="425"/>
    </location>
</feature>
<dbReference type="Proteomes" id="UP001234581">
    <property type="component" value="Unassembled WGS sequence"/>
</dbReference>
<feature type="region of interest" description="Disordered" evidence="2">
    <location>
        <begin position="270"/>
        <end position="314"/>
    </location>
</feature>
<feature type="compositionally biased region" description="Pro residues" evidence="2">
    <location>
        <begin position="274"/>
        <end position="292"/>
    </location>
</feature>
<dbReference type="GO" id="GO:0007131">
    <property type="term" value="P:reciprocal meiotic recombination"/>
    <property type="evidence" value="ECO:0007669"/>
    <property type="project" value="InterPro"/>
</dbReference>
<gene>
    <name evidence="3" type="ORF">O0I10_012046</name>
</gene>
<dbReference type="RefSeq" id="XP_058337234.1">
    <property type="nucleotide sequence ID" value="XM_058491993.1"/>
</dbReference>
<dbReference type="GO" id="GO:0000795">
    <property type="term" value="C:synaptonemal complex"/>
    <property type="evidence" value="ECO:0007669"/>
    <property type="project" value="InterPro"/>
</dbReference>
<organism evidence="3 4">
    <name type="scientific">Lichtheimia ornata</name>
    <dbReference type="NCBI Taxonomy" id="688661"/>
    <lineage>
        <taxon>Eukaryota</taxon>
        <taxon>Fungi</taxon>
        <taxon>Fungi incertae sedis</taxon>
        <taxon>Mucoromycota</taxon>
        <taxon>Mucoromycotina</taxon>
        <taxon>Mucoromycetes</taxon>
        <taxon>Mucorales</taxon>
        <taxon>Lichtheimiaceae</taxon>
        <taxon>Lichtheimia</taxon>
    </lineage>
</organism>
<dbReference type="PANTHER" id="PTHR14305">
    <property type="entry name" value="E3 UBIQUITIN-PROTEIN LIGASE CCNB1IP1"/>
    <property type="match status" value="1"/>
</dbReference>
<accession>A0AAD7UTQ8</accession>
<dbReference type="AlphaFoldDB" id="A0AAD7UTQ8"/>
<comment type="caution">
    <text evidence="3">The sequence shown here is derived from an EMBL/GenBank/DDBJ whole genome shotgun (WGS) entry which is preliminary data.</text>
</comment>
<dbReference type="GeneID" id="83219434"/>
<evidence type="ECO:0000313" key="4">
    <source>
        <dbReference type="Proteomes" id="UP001234581"/>
    </source>
</evidence>
<dbReference type="EMBL" id="JARTCD010000109">
    <property type="protein sequence ID" value="KAJ8652320.1"/>
    <property type="molecule type" value="Genomic_DNA"/>
</dbReference>
<dbReference type="InterPro" id="IPR042448">
    <property type="entry name" value="CCNB1IP1"/>
</dbReference>
<keyword evidence="4" id="KW-1185">Reference proteome</keyword>
<feature type="coiled-coil region" evidence="1">
    <location>
        <begin position="126"/>
        <end position="199"/>
    </location>
</feature>
<evidence type="ECO:0000313" key="3">
    <source>
        <dbReference type="EMBL" id="KAJ8652320.1"/>
    </source>
</evidence>
<protein>
    <submittedName>
        <fullName evidence="3">Uncharacterized protein</fullName>
    </submittedName>
</protein>
<evidence type="ECO:0000256" key="1">
    <source>
        <dbReference type="SAM" id="Coils"/>
    </source>
</evidence>
<reference evidence="3 4" key="1">
    <citation type="submission" date="2023-03" db="EMBL/GenBank/DDBJ databases">
        <title>Genome sequence of Lichtheimia ornata CBS 291.66.</title>
        <authorList>
            <person name="Mohabir J.T."/>
            <person name="Shea T.P."/>
            <person name="Kurbessoian T."/>
            <person name="Berby B."/>
            <person name="Fontaine J."/>
            <person name="Livny J."/>
            <person name="Gnirke A."/>
            <person name="Stajich J.E."/>
            <person name="Cuomo C.A."/>
        </authorList>
    </citation>
    <scope>NUCLEOTIDE SEQUENCE [LARGE SCALE GENOMIC DNA]</scope>
    <source>
        <strain evidence="3">CBS 291.66</strain>
    </source>
</reference>
<proteinExistence type="predicted"/>
<name>A0AAD7UTQ8_9FUNG</name>
<sequence length="425" mass="48464">METFAATLFIVENPSHKKHALVSPLVHTFFAWIVQTITFQKHSYVQHVKLVLPKGECLLQRNDTVTYPIPPTSDDIVLSELNPTEQYKSSVLAGMRPDIIMDIASRAIAFYHYQTTQEICYRAMVHQTLETRCNTFQERLRNVSSEAQRALQVEREHTQVARREQEQEKRRAHDLQMQLQEKVRQFQKLQTLYEKLKRKMLTSSMQQSMIQHQDNASMSTGGNIQQPMPMAPRPPISFPSNNFESAPGTYNNNVPTATNTPAHSMIYQLQQQGRPPPPPLGSFERPPAPPTTLEPSFQPRIPRRPNSTLPRPFIPNTPNAPMTNERFAHHRQPFDNQTVAGVHFQHHPQHHYHNMQRGSMRMVKAARPLNDSGKIYATVVSPPPGRPPRIPASVAAISVAGTARRASRRPQQSRINSPFRPPPPR</sequence>